<evidence type="ECO:0000313" key="1">
    <source>
        <dbReference type="EMBL" id="KAH7839737.1"/>
    </source>
</evidence>
<organism evidence="1 2">
    <name type="scientific">Vaccinium darrowii</name>
    <dbReference type="NCBI Taxonomy" id="229202"/>
    <lineage>
        <taxon>Eukaryota</taxon>
        <taxon>Viridiplantae</taxon>
        <taxon>Streptophyta</taxon>
        <taxon>Embryophyta</taxon>
        <taxon>Tracheophyta</taxon>
        <taxon>Spermatophyta</taxon>
        <taxon>Magnoliopsida</taxon>
        <taxon>eudicotyledons</taxon>
        <taxon>Gunneridae</taxon>
        <taxon>Pentapetalae</taxon>
        <taxon>asterids</taxon>
        <taxon>Ericales</taxon>
        <taxon>Ericaceae</taxon>
        <taxon>Vaccinioideae</taxon>
        <taxon>Vaccinieae</taxon>
        <taxon>Vaccinium</taxon>
    </lineage>
</organism>
<evidence type="ECO:0000313" key="2">
    <source>
        <dbReference type="Proteomes" id="UP000828048"/>
    </source>
</evidence>
<reference evidence="1 2" key="1">
    <citation type="journal article" date="2021" name="Hortic Res">
        <title>High-quality reference genome and annotation aids understanding of berry development for evergreen blueberry (Vaccinium darrowii).</title>
        <authorList>
            <person name="Yu J."/>
            <person name="Hulse-Kemp A.M."/>
            <person name="Babiker E."/>
            <person name="Staton M."/>
        </authorList>
    </citation>
    <scope>NUCLEOTIDE SEQUENCE [LARGE SCALE GENOMIC DNA]</scope>
    <source>
        <strain evidence="2">cv. NJ 8807/NJ 8810</strain>
        <tissue evidence="1">Young leaf</tissue>
    </source>
</reference>
<dbReference type="Proteomes" id="UP000828048">
    <property type="component" value="Chromosome 10"/>
</dbReference>
<comment type="caution">
    <text evidence="1">The sequence shown here is derived from an EMBL/GenBank/DDBJ whole genome shotgun (WGS) entry which is preliminary data.</text>
</comment>
<accession>A0ACB7XGH6</accession>
<proteinExistence type="predicted"/>
<dbReference type="EMBL" id="CM037160">
    <property type="protein sequence ID" value="KAH7839737.1"/>
    <property type="molecule type" value="Genomic_DNA"/>
</dbReference>
<sequence>MISNPNSIFYACIASKTTILAEFNTHNADLATLALKCLEKTPPLHTSFSHTIRKKTYTFLIENPFVYFSISDETLENPEVLSFLRSVKEAFDHIIGHVSDVGSVEKLSSHCFQGEFNPIFHQLLAHQAADLEVPNSKREVLHHEHIGSLDSPRGKRIGSMPLLGGGDMGRGLKKKKKKNRDNNNGELNGEEKDGFGENKVDMFDDGGGVVLSRDFSVSMAKGNGLFAGDVGQQKAKKVWKKHVWVVLTMDLIVCSILFGVWLWICRGFKCVDG</sequence>
<gene>
    <name evidence="1" type="ORF">Vadar_008063</name>
</gene>
<keyword evidence="2" id="KW-1185">Reference proteome</keyword>
<name>A0ACB7XGH6_9ERIC</name>
<protein>
    <submittedName>
        <fullName evidence="1">Uncharacterized protein</fullName>
    </submittedName>
</protein>